<organism evidence="2 3">
    <name type="scientific">Roseateles violae</name>
    <dbReference type="NCBI Taxonomy" id="3058042"/>
    <lineage>
        <taxon>Bacteria</taxon>
        <taxon>Pseudomonadati</taxon>
        <taxon>Pseudomonadota</taxon>
        <taxon>Betaproteobacteria</taxon>
        <taxon>Burkholderiales</taxon>
        <taxon>Sphaerotilaceae</taxon>
        <taxon>Roseateles</taxon>
    </lineage>
</organism>
<feature type="region of interest" description="Disordered" evidence="1">
    <location>
        <begin position="71"/>
        <end position="434"/>
    </location>
</feature>
<dbReference type="Proteomes" id="UP001228044">
    <property type="component" value="Unassembled WGS sequence"/>
</dbReference>
<dbReference type="PRINTS" id="PR01217">
    <property type="entry name" value="PRICHEXTENSN"/>
</dbReference>
<evidence type="ECO:0000313" key="3">
    <source>
        <dbReference type="Proteomes" id="UP001228044"/>
    </source>
</evidence>
<dbReference type="RefSeq" id="WP_290359929.1">
    <property type="nucleotide sequence ID" value="NZ_JAUHHC010000004.1"/>
</dbReference>
<sequence length="511" mass="53251">MLPRPSYATAIAARWQPAERPLQQSRLDQCILLALLLHVWLVLMLGNAPPGAARTGDGVWGALSVRLLGPRNEEGKDGALRSPGGPVGEARQQRYGGSVRREEPRPPEPGAAELGHWSPRPTTHEDSVPEPQPADAPPQTRSLPPLPDRIRPITRPPEALQGMSTPEALNAPPTPALPELPALQPPPSLKALPDQALPVPRPPALLEPVRRPQALDTPEIPPQVPSMPALQLPPTVKSLPDRPAPPTRPSAALEHLQRPELASTPPLQPAPALPPLQPAPRVMALPDSRGTALNRPAPRLEGLKTPEALSAAPTLAPAPDLPPVTLPPTLQSLPEAPSRMRAPAQPSLERARPIETETLQAAPALPPIQLPAAAAAAPTPNPGATGAATSPQAQPLQQPPQLGAGRPAIGSPEAGANLGHDVATPPSAPASAAPLNLNLPLMRSGALSSQGTRGLLPVLPRPPETARSRNETEAAIDKAGRADCRKAYADLGIIAAVPLAAGALSDKGCRW</sequence>
<proteinExistence type="predicted"/>
<gene>
    <name evidence="2" type="ORF">QWJ38_15050</name>
</gene>
<evidence type="ECO:0000313" key="2">
    <source>
        <dbReference type="EMBL" id="MDN3921610.1"/>
    </source>
</evidence>
<reference evidence="2 3" key="1">
    <citation type="submission" date="2023-06" db="EMBL/GenBank/DDBJ databases">
        <title>Pelomonas sp. PFR6 16S ribosomal RNA gene Genome sequencing and assembly.</title>
        <authorList>
            <person name="Woo H."/>
        </authorList>
    </citation>
    <scope>NUCLEOTIDE SEQUENCE [LARGE SCALE GENOMIC DNA]</scope>
    <source>
        <strain evidence="2 3">PFR6</strain>
    </source>
</reference>
<comment type="caution">
    <text evidence="2">The sequence shown here is derived from an EMBL/GenBank/DDBJ whole genome shotgun (WGS) entry which is preliminary data.</text>
</comment>
<feature type="region of interest" description="Disordered" evidence="1">
    <location>
        <begin position="448"/>
        <end position="474"/>
    </location>
</feature>
<feature type="compositionally biased region" description="Pro residues" evidence="1">
    <location>
        <begin position="172"/>
        <end position="188"/>
    </location>
</feature>
<feature type="compositionally biased region" description="Basic and acidic residues" evidence="1">
    <location>
        <begin position="464"/>
        <end position="474"/>
    </location>
</feature>
<dbReference type="EMBL" id="JAUHHC010000004">
    <property type="protein sequence ID" value="MDN3921610.1"/>
    <property type="molecule type" value="Genomic_DNA"/>
</dbReference>
<feature type="compositionally biased region" description="Pro residues" evidence="1">
    <location>
        <begin position="266"/>
        <end position="278"/>
    </location>
</feature>
<protein>
    <submittedName>
        <fullName evidence="2">Uncharacterized protein</fullName>
    </submittedName>
</protein>
<feature type="compositionally biased region" description="Low complexity" evidence="1">
    <location>
        <begin position="305"/>
        <end position="318"/>
    </location>
</feature>
<feature type="compositionally biased region" description="Low complexity" evidence="1">
    <location>
        <begin position="370"/>
        <end position="408"/>
    </location>
</feature>
<accession>A0ABT8DTH1</accession>
<keyword evidence="3" id="KW-1185">Reference proteome</keyword>
<evidence type="ECO:0000256" key="1">
    <source>
        <dbReference type="SAM" id="MobiDB-lite"/>
    </source>
</evidence>
<name>A0ABT8DTH1_9BURK</name>